<dbReference type="GO" id="GO:0005125">
    <property type="term" value="F:cytokine activity"/>
    <property type="evidence" value="ECO:0007669"/>
    <property type="project" value="UniProtKB-UniRule"/>
</dbReference>
<sequence>MTKMLLGCSLCLLLLLSCLSEPGESRTLSLASCSVNVHMHELRKYYNDIRSDAIESDSAIGVKLLDKSLINNLQDGQTCCFLRLVLRFYVERVFSNYASSQPQHQRCSSALANAFVSIRKDIHRCHCHCEEDTQRKMDSLTSEFIKLDINQAAQKAVGELDTVLEWLEGQTTLA</sequence>
<feature type="disulfide bond" evidence="7">
    <location>
        <begin position="79"/>
        <end position="127"/>
    </location>
</feature>
<organism evidence="9 10">
    <name type="scientific">Liparis tanakae</name>
    <name type="common">Tanaka's snailfish</name>
    <dbReference type="NCBI Taxonomy" id="230148"/>
    <lineage>
        <taxon>Eukaryota</taxon>
        <taxon>Metazoa</taxon>
        <taxon>Chordata</taxon>
        <taxon>Craniata</taxon>
        <taxon>Vertebrata</taxon>
        <taxon>Euteleostomi</taxon>
        <taxon>Actinopterygii</taxon>
        <taxon>Neopterygii</taxon>
        <taxon>Teleostei</taxon>
        <taxon>Neoteleostei</taxon>
        <taxon>Acanthomorphata</taxon>
        <taxon>Eupercaria</taxon>
        <taxon>Perciformes</taxon>
        <taxon>Cottioidei</taxon>
        <taxon>Cottales</taxon>
        <taxon>Liparidae</taxon>
        <taxon>Liparis</taxon>
    </lineage>
</organism>
<dbReference type="EMBL" id="SRLO01001010">
    <property type="protein sequence ID" value="TNN42834.1"/>
    <property type="molecule type" value="Genomic_DNA"/>
</dbReference>
<dbReference type="Pfam" id="PF00726">
    <property type="entry name" value="IL10"/>
    <property type="match status" value="1"/>
</dbReference>
<dbReference type="SUPFAM" id="SSF47266">
    <property type="entry name" value="4-helical cytokines"/>
    <property type="match status" value="1"/>
</dbReference>
<dbReference type="PROSITE" id="PS00520">
    <property type="entry name" value="INTERLEUKIN_10"/>
    <property type="match status" value="1"/>
</dbReference>
<evidence type="ECO:0000256" key="6">
    <source>
        <dbReference type="PIRSR" id="PIRSR620443-50"/>
    </source>
</evidence>
<comment type="subcellular location">
    <subcellularLocation>
        <location evidence="1 8">Secreted</location>
    </subcellularLocation>
</comment>
<feature type="disulfide bond" evidence="6">
    <location>
        <begin position="33"/>
        <end position="125"/>
    </location>
</feature>
<evidence type="ECO:0000313" key="10">
    <source>
        <dbReference type="Proteomes" id="UP000314294"/>
    </source>
</evidence>
<keyword evidence="4 8" id="KW-0964">Secreted</keyword>
<keyword evidence="5 8" id="KW-0732">Signal</keyword>
<dbReference type="PANTHER" id="PTHR48482:SF3">
    <property type="entry name" value="INTERLEUKIN-19"/>
    <property type="match status" value="1"/>
</dbReference>
<keyword evidence="3 8" id="KW-0202">Cytokine</keyword>
<dbReference type="Proteomes" id="UP000314294">
    <property type="component" value="Unassembled WGS sequence"/>
</dbReference>
<evidence type="ECO:0000256" key="7">
    <source>
        <dbReference type="PIRSR" id="PIRSR620443-51"/>
    </source>
</evidence>
<dbReference type="GO" id="GO:0005615">
    <property type="term" value="C:extracellular space"/>
    <property type="evidence" value="ECO:0007669"/>
    <property type="project" value="UniProtKB-UniRule"/>
</dbReference>
<feature type="chain" id="PRO_5031609052" description="Interleukin family protein" evidence="8">
    <location>
        <begin position="21"/>
        <end position="174"/>
    </location>
</feature>
<gene>
    <name evidence="9" type="primary">Il20</name>
    <name evidence="9" type="ORF">EYF80_046983</name>
</gene>
<feature type="disulfide bond" evidence="6">
    <location>
        <begin position="79"/>
        <end position="129"/>
    </location>
</feature>
<evidence type="ECO:0000256" key="1">
    <source>
        <dbReference type="ARBA" id="ARBA00004613"/>
    </source>
</evidence>
<dbReference type="PROSITE" id="PS51257">
    <property type="entry name" value="PROKAR_LIPOPROTEIN"/>
    <property type="match status" value="1"/>
</dbReference>
<feature type="disulfide bond" evidence="7">
    <location>
        <begin position="80"/>
        <end position="129"/>
    </location>
</feature>
<dbReference type="InterPro" id="IPR009079">
    <property type="entry name" value="4_helix_cytokine-like_core"/>
</dbReference>
<dbReference type="Gene3D" id="1.20.1250.10">
    <property type="match status" value="1"/>
</dbReference>
<dbReference type="OrthoDB" id="9938154at2759"/>
<comment type="similarity">
    <text evidence="2 8">Belongs to the IL-10 family.</text>
</comment>
<evidence type="ECO:0000256" key="2">
    <source>
        <dbReference type="ARBA" id="ARBA00008813"/>
    </source>
</evidence>
<proteinExistence type="inferred from homology"/>
<comment type="function">
    <text evidence="8">Immune regulatory cytokine.</text>
</comment>
<evidence type="ECO:0000256" key="8">
    <source>
        <dbReference type="RuleBase" id="RU368043"/>
    </source>
</evidence>
<feature type="signal peptide" evidence="8">
    <location>
        <begin position="1"/>
        <end position="20"/>
    </location>
</feature>
<comment type="caution">
    <text evidence="9">The sequence shown here is derived from an EMBL/GenBank/DDBJ whole genome shotgun (WGS) entry which is preliminary data.</text>
</comment>
<accession>A0A4Z2FPY7</accession>
<dbReference type="InterPro" id="IPR020423">
    <property type="entry name" value="IL-10_CS"/>
</dbReference>
<evidence type="ECO:0000256" key="5">
    <source>
        <dbReference type="ARBA" id="ARBA00022729"/>
    </source>
</evidence>
<evidence type="ECO:0000256" key="3">
    <source>
        <dbReference type="ARBA" id="ARBA00022514"/>
    </source>
</evidence>
<dbReference type="AlphaFoldDB" id="A0A4Z2FPY7"/>
<keyword evidence="6" id="KW-1015">Disulfide bond</keyword>
<name>A0A4Z2FPY7_9TELE</name>
<evidence type="ECO:0000313" key="9">
    <source>
        <dbReference type="EMBL" id="TNN42834.1"/>
    </source>
</evidence>
<reference evidence="9 10" key="1">
    <citation type="submission" date="2019-03" db="EMBL/GenBank/DDBJ databases">
        <title>First draft genome of Liparis tanakae, snailfish: a comprehensive survey of snailfish specific genes.</title>
        <authorList>
            <person name="Kim W."/>
            <person name="Song I."/>
            <person name="Jeong J.-H."/>
            <person name="Kim D."/>
            <person name="Kim S."/>
            <person name="Ryu S."/>
            <person name="Song J.Y."/>
            <person name="Lee S.K."/>
        </authorList>
    </citation>
    <scope>NUCLEOTIDE SEQUENCE [LARGE SCALE GENOMIC DNA]</scope>
    <source>
        <tissue evidence="9">Muscle</tissue>
    </source>
</reference>
<dbReference type="PANTHER" id="PTHR48482">
    <property type="entry name" value="INTERLEUKIN-19-RELATED"/>
    <property type="match status" value="1"/>
</dbReference>
<dbReference type="InterPro" id="IPR020443">
    <property type="entry name" value="IL-10/19/20/24/26"/>
</dbReference>
<keyword evidence="10" id="KW-1185">Reference proteome</keyword>
<evidence type="ECO:0000256" key="4">
    <source>
        <dbReference type="ARBA" id="ARBA00022525"/>
    </source>
</evidence>
<protein>
    <recommendedName>
        <fullName evidence="8">Interleukin family protein</fullName>
    </recommendedName>
</protein>